<dbReference type="Proteomes" id="UP000271974">
    <property type="component" value="Unassembled WGS sequence"/>
</dbReference>
<evidence type="ECO:0000313" key="3">
    <source>
        <dbReference type="Proteomes" id="UP000271974"/>
    </source>
</evidence>
<protein>
    <submittedName>
        <fullName evidence="2">Uncharacterized protein</fullName>
    </submittedName>
</protein>
<feature type="region of interest" description="Disordered" evidence="1">
    <location>
        <begin position="115"/>
        <end position="163"/>
    </location>
</feature>
<dbReference type="EMBL" id="RQTK01000747">
    <property type="protein sequence ID" value="RUS75380.1"/>
    <property type="molecule type" value="Genomic_DNA"/>
</dbReference>
<sequence>TFLDRLPELVLVGALLKRVRQAHVARTHVPEQDAERVDIHAVVIVTSKQLRRHVDGRAHDAAAHHRLRLAEAQVRDAAPVPLCDLNSYQNILQFDVSVHQALTVEIPQPLHHVDRHLNPLPASPAEPVEPLLDGGVEVPLEPVHDEQDGRRRPSPVHVVDDRAPQHHYTRVFRDV</sequence>
<reference evidence="2 3" key="1">
    <citation type="submission" date="2019-01" db="EMBL/GenBank/DDBJ databases">
        <title>A draft genome assembly of the solar-powered sea slug Elysia chlorotica.</title>
        <authorList>
            <person name="Cai H."/>
            <person name="Li Q."/>
            <person name="Fang X."/>
            <person name="Li J."/>
            <person name="Curtis N.E."/>
            <person name="Altenburger A."/>
            <person name="Shibata T."/>
            <person name="Feng M."/>
            <person name="Maeda T."/>
            <person name="Schwartz J.A."/>
            <person name="Shigenobu S."/>
            <person name="Lundholm N."/>
            <person name="Nishiyama T."/>
            <person name="Yang H."/>
            <person name="Hasebe M."/>
            <person name="Li S."/>
            <person name="Pierce S.K."/>
            <person name="Wang J."/>
        </authorList>
    </citation>
    <scope>NUCLEOTIDE SEQUENCE [LARGE SCALE GENOMIC DNA]</scope>
    <source>
        <strain evidence="2">EC2010</strain>
        <tissue evidence="2">Whole organism of an adult</tissue>
    </source>
</reference>
<name>A0A3S1B3S2_ELYCH</name>
<evidence type="ECO:0000313" key="2">
    <source>
        <dbReference type="EMBL" id="RUS75380.1"/>
    </source>
</evidence>
<organism evidence="2 3">
    <name type="scientific">Elysia chlorotica</name>
    <name type="common">Eastern emerald elysia</name>
    <name type="synonym">Sea slug</name>
    <dbReference type="NCBI Taxonomy" id="188477"/>
    <lineage>
        <taxon>Eukaryota</taxon>
        <taxon>Metazoa</taxon>
        <taxon>Spiralia</taxon>
        <taxon>Lophotrochozoa</taxon>
        <taxon>Mollusca</taxon>
        <taxon>Gastropoda</taxon>
        <taxon>Heterobranchia</taxon>
        <taxon>Euthyneura</taxon>
        <taxon>Panpulmonata</taxon>
        <taxon>Sacoglossa</taxon>
        <taxon>Placobranchoidea</taxon>
        <taxon>Plakobranchidae</taxon>
        <taxon>Elysia</taxon>
    </lineage>
</organism>
<feature type="compositionally biased region" description="Basic and acidic residues" evidence="1">
    <location>
        <begin position="142"/>
        <end position="151"/>
    </location>
</feature>
<gene>
    <name evidence="2" type="ORF">EGW08_016870</name>
</gene>
<comment type="caution">
    <text evidence="2">The sequence shown here is derived from an EMBL/GenBank/DDBJ whole genome shotgun (WGS) entry which is preliminary data.</text>
</comment>
<proteinExistence type="predicted"/>
<evidence type="ECO:0000256" key="1">
    <source>
        <dbReference type="SAM" id="MobiDB-lite"/>
    </source>
</evidence>
<feature type="non-terminal residue" evidence="2">
    <location>
        <position position="175"/>
    </location>
</feature>
<dbReference type="AlphaFoldDB" id="A0A3S1B3S2"/>
<feature type="non-terminal residue" evidence="2">
    <location>
        <position position="1"/>
    </location>
</feature>
<accession>A0A3S1B3S2</accession>
<keyword evidence="3" id="KW-1185">Reference proteome</keyword>